<name>A0A915K921_ROMCU</name>
<evidence type="ECO:0000313" key="3">
    <source>
        <dbReference type="WBParaSite" id="nRc.2.0.1.t34864-RA"/>
    </source>
</evidence>
<dbReference type="AlphaFoldDB" id="A0A915K921"/>
<protein>
    <submittedName>
        <fullName evidence="3">Uncharacterized protein</fullName>
    </submittedName>
</protein>
<dbReference type="Proteomes" id="UP000887565">
    <property type="component" value="Unplaced"/>
</dbReference>
<keyword evidence="2" id="KW-1185">Reference proteome</keyword>
<feature type="region of interest" description="Disordered" evidence="1">
    <location>
        <begin position="1"/>
        <end position="21"/>
    </location>
</feature>
<organism evidence="2 3">
    <name type="scientific">Romanomermis culicivorax</name>
    <name type="common">Nematode worm</name>
    <dbReference type="NCBI Taxonomy" id="13658"/>
    <lineage>
        <taxon>Eukaryota</taxon>
        <taxon>Metazoa</taxon>
        <taxon>Ecdysozoa</taxon>
        <taxon>Nematoda</taxon>
        <taxon>Enoplea</taxon>
        <taxon>Dorylaimia</taxon>
        <taxon>Mermithida</taxon>
        <taxon>Mermithoidea</taxon>
        <taxon>Mermithidae</taxon>
        <taxon>Romanomermis</taxon>
    </lineage>
</organism>
<proteinExistence type="predicted"/>
<feature type="compositionally biased region" description="Basic and acidic residues" evidence="1">
    <location>
        <begin position="1"/>
        <end position="14"/>
    </location>
</feature>
<reference evidence="3" key="1">
    <citation type="submission" date="2022-11" db="UniProtKB">
        <authorList>
            <consortium name="WormBaseParasite"/>
        </authorList>
    </citation>
    <scope>IDENTIFICATION</scope>
</reference>
<evidence type="ECO:0000313" key="2">
    <source>
        <dbReference type="Proteomes" id="UP000887565"/>
    </source>
</evidence>
<evidence type="ECO:0000256" key="1">
    <source>
        <dbReference type="SAM" id="MobiDB-lite"/>
    </source>
</evidence>
<dbReference type="WBParaSite" id="nRc.2.0.1.t34864-RA">
    <property type="protein sequence ID" value="nRc.2.0.1.t34864-RA"/>
    <property type="gene ID" value="nRc.2.0.1.g34864"/>
</dbReference>
<accession>A0A915K921</accession>
<sequence length="304" mass="34796">MSGREKIVDRRPYTPRDQAGAASEEMVNLWEDVKAMFNGGTRRRFASAEITTHPNAMTTARQSLIPPSNHLIKNFCNFKTSLAANQEVIKRESQNQLHQGATKSFIESALQTRTTLDLPCSSSSKNSALNSRTTMSMQYSWLLDRYFNNNQNNYTDSMQTTNYLNSNVVNNHFSPGLPFWTSNPFLSQPIFAQQMHVISAHLSKNDHSTLTSNAITQQSVIINPSNHNPIDNQDHNLISTNRYDIRSLLMTKGSNADCNTKYKENKNNSYHNDQDYLNRENLIEQLRQTDNYIPDQDRPERNDL</sequence>